<dbReference type="eggNOG" id="KOG1786">
    <property type="taxonomic scope" value="Eukaryota"/>
</dbReference>
<gene>
    <name evidence="7" type="ORF">Tc00.1047053510307.200</name>
</gene>
<keyword evidence="3" id="KW-0862">Zinc</keyword>
<comment type="caution">
    <text evidence="7">The sequence shown here is derived from an EMBL/GenBank/DDBJ whole genome shotgun (WGS) entry which is preliminary data.</text>
</comment>
<keyword evidence="1" id="KW-0479">Metal-binding</keyword>
<dbReference type="EMBL" id="AAHK01000059">
    <property type="protein sequence ID" value="EAN98329.1"/>
    <property type="molecule type" value="Genomic_DNA"/>
</dbReference>
<dbReference type="InterPro" id="IPR052113">
    <property type="entry name" value="FYVE-type_Zinc_Finger"/>
</dbReference>
<dbReference type="SMART" id="SM00064">
    <property type="entry name" value="FYVE"/>
    <property type="match status" value="1"/>
</dbReference>
<protein>
    <recommendedName>
        <fullName evidence="6">FYVE-type domain-containing protein</fullName>
    </recommendedName>
</protein>
<dbReference type="KEGG" id="tcr:510307.200"/>
<evidence type="ECO:0000313" key="8">
    <source>
        <dbReference type="Proteomes" id="UP000002296"/>
    </source>
</evidence>
<dbReference type="InterPro" id="IPR011011">
    <property type="entry name" value="Znf_FYVE_PHD"/>
</dbReference>
<dbReference type="PANTHER" id="PTHR39490:SF8">
    <property type="entry name" value="ZINC FINGER FYVE DOMAIN-CONTAINING PROTEIN 21"/>
    <property type="match status" value="1"/>
</dbReference>
<evidence type="ECO:0000256" key="1">
    <source>
        <dbReference type="ARBA" id="ARBA00022723"/>
    </source>
</evidence>
<reference evidence="7 8" key="1">
    <citation type="journal article" date="2005" name="Science">
        <title>The genome sequence of Trypanosoma cruzi, etiologic agent of Chagas disease.</title>
        <authorList>
            <person name="El-Sayed N.M."/>
            <person name="Myler P.J."/>
            <person name="Bartholomeu D.C."/>
            <person name="Nilsson D."/>
            <person name="Aggarwal G."/>
            <person name="Tran A.N."/>
            <person name="Ghedin E."/>
            <person name="Worthey E.A."/>
            <person name="Delcher A.L."/>
            <person name="Blandin G."/>
            <person name="Westenberger S.J."/>
            <person name="Caler E."/>
            <person name="Cerqueira G.C."/>
            <person name="Branche C."/>
            <person name="Haas B."/>
            <person name="Anupama A."/>
            <person name="Arner E."/>
            <person name="Aslund L."/>
            <person name="Attipoe P."/>
            <person name="Bontempi E."/>
            <person name="Bringaud F."/>
            <person name="Burton P."/>
            <person name="Cadag E."/>
            <person name="Campbell D.A."/>
            <person name="Carrington M."/>
            <person name="Crabtree J."/>
            <person name="Darban H."/>
            <person name="da Silveira J.F."/>
            <person name="de Jong P."/>
            <person name="Edwards K."/>
            <person name="Englund P.T."/>
            <person name="Fazelina G."/>
            <person name="Feldblyum T."/>
            <person name="Ferella M."/>
            <person name="Frasch A.C."/>
            <person name="Gull K."/>
            <person name="Horn D."/>
            <person name="Hou L."/>
            <person name="Huang Y."/>
            <person name="Kindlund E."/>
            <person name="Klingbeil M."/>
            <person name="Kluge S."/>
            <person name="Koo H."/>
            <person name="Lacerda D."/>
            <person name="Levin M.J."/>
            <person name="Lorenzi H."/>
            <person name="Louie T."/>
            <person name="Machado C.R."/>
            <person name="McCulloch R."/>
            <person name="McKenna A."/>
            <person name="Mizuno Y."/>
            <person name="Mottram J.C."/>
            <person name="Nelson S."/>
            <person name="Ochaya S."/>
            <person name="Osoegawa K."/>
            <person name="Pai G."/>
            <person name="Parsons M."/>
            <person name="Pentony M."/>
            <person name="Pettersson U."/>
            <person name="Pop M."/>
            <person name="Ramirez J.L."/>
            <person name="Rinta J."/>
            <person name="Robertson L."/>
            <person name="Salzberg S.L."/>
            <person name="Sanchez D.O."/>
            <person name="Seyler A."/>
            <person name="Sharma R."/>
            <person name="Shetty J."/>
            <person name="Simpson A.J."/>
            <person name="Sisk E."/>
            <person name="Tammi M.T."/>
            <person name="Tarleton R."/>
            <person name="Teixeira S."/>
            <person name="Van Aken S."/>
            <person name="Vogt C."/>
            <person name="Ward P.N."/>
            <person name="Wickstead B."/>
            <person name="Wortman J."/>
            <person name="White O."/>
            <person name="Fraser C.M."/>
            <person name="Stuart K.D."/>
            <person name="Andersson B."/>
        </authorList>
    </citation>
    <scope>NUCLEOTIDE SEQUENCE [LARGE SCALE GENOMIC DNA]</scope>
    <source>
        <strain evidence="7 8">CL Brener</strain>
    </source>
</reference>
<keyword evidence="8" id="KW-1185">Reference proteome</keyword>
<dbReference type="PROSITE" id="PS50178">
    <property type="entry name" value="ZF_FYVE"/>
    <property type="match status" value="1"/>
</dbReference>
<dbReference type="GO" id="GO:0008270">
    <property type="term" value="F:zinc ion binding"/>
    <property type="evidence" value="ECO:0007669"/>
    <property type="project" value="UniProtKB-KW"/>
</dbReference>
<dbReference type="AlphaFoldDB" id="Q4E0N2"/>
<evidence type="ECO:0000313" key="7">
    <source>
        <dbReference type="EMBL" id="EAN98329.1"/>
    </source>
</evidence>
<dbReference type="InParanoid" id="Q4E0N2"/>
<feature type="compositionally biased region" description="Acidic residues" evidence="5">
    <location>
        <begin position="154"/>
        <end position="168"/>
    </location>
</feature>
<dbReference type="PaxDb" id="353153-Q4E0N2"/>
<evidence type="ECO:0000259" key="6">
    <source>
        <dbReference type="PROSITE" id="PS50178"/>
    </source>
</evidence>
<dbReference type="STRING" id="353153.Q4E0N2"/>
<keyword evidence="2 4" id="KW-0863">Zinc-finger</keyword>
<evidence type="ECO:0000256" key="3">
    <source>
        <dbReference type="ARBA" id="ARBA00022833"/>
    </source>
</evidence>
<dbReference type="Gene3D" id="3.30.40.10">
    <property type="entry name" value="Zinc/RING finger domain, C3HC4 (zinc finger)"/>
    <property type="match status" value="1"/>
</dbReference>
<dbReference type="InterPro" id="IPR017455">
    <property type="entry name" value="Znf_FYVE-rel"/>
</dbReference>
<accession>Q4E0N2</accession>
<feature type="domain" description="FYVE-type" evidence="6">
    <location>
        <begin position="33"/>
        <end position="93"/>
    </location>
</feature>
<dbReference type="SMR" id="Q4E0N2"/>
<dbReference type="RefSeq" id="XP_820180.1">
    <property type="nucleotide sequence ID" value="XM_815087.1"/>
</dbReference>
<dbReference type="InterPro" id="IPR000306">
    <property type="entry name" value="Znf_FYVE"/>
</dbReference>
<dbReference type="GeneID" id="3552795"/>
<evidence type="ECO:0000256" key="5">
    <source>
        <dbReference type="SAM" id="MobiDB-lite"/>
    </source>
</evidence>
<dbReference type="SUPFAM" id="SSF57903">
    <property type="entry name" value="FYVE/PHD zinc finger"/>
    <property type="match status" value="1"/>
</dbReference>
<dbReference type="Proteomes" id="UP000002296">
    <property type="component" value="Unassembled WGS sequence"/>
</dbReference>
<feature type="region of interest" description="Disordered" evidence="5">
    <location>
        <begin position="136"/>
        <end position="168"/>
    </location>
</feature>
<evidence type="ECO:0000256" key="2">
    <source>
        <dbReference type="ARBA" id="ARBA00022771"/>
    </source>
</evidence>
<dbReference type="PANTHER" id="PTHR39490">
    <property type="entry name" value="ARRESTIN DOMAIN-CONTAINING PROTEIN D"/>
    <property type="match status" value="1"/>
</dbReference>
<name>Q4E0N2_TRYCC</name>
<evidence type="ECO:0000256" key="4">
    <source>
        <dbReference type="PROSITE-ProRule" id="PRU00091"/>
    </source>
</evidence>
<sequence length="345" mass="38704">MHIFFFTSVNKCSRNKAWHISIRLSVLGEWTSDSSIQKCEICEVEFNFGCRRHHCRYFGGIFCASCSSFFVKLQKLHVNKRRRVCRKCFEFLSKAPQATNPSCASVQSHHKELNSVNACNCESDCLTTESAQATTVVSWTPRRGEDRNTAGTFPDEENADDTDLDDDDDDVSAAVAGVYSSMDDGQHTGSLAFLAAPQDNPRYSEGSDVIHVLIYVSATRCQVILVTVSDGETVLMLAKRLVDVHFRLDSGSLKLIRTAAREILLQKLRFSSESIVIENEANASDVASHCKHLVFLTLSVSEPQHAHDDDPIEGFFRSGLCSENKDDMICYLLPFYFYLHVLVFL</sequence>
<proteinExistence type="predicted"/>
<dbReference type="Pfam" id="PF01363">
    <property type="entry name" value="FYVE"/>
    <property type="match status" value="1"/>
</dbReference>
<organism evidence="7 8">
    <name type="scientific">Trypanosoma cruzi (strain CL Brener)</name>
    <dbReference type="NCBI Taxonomy" id="353153"/>
    <lineage>
        <taxon>Eukaryota</taxon>
        <taxon>Discoba</taxon>
        <taxon>Euglenozoa</taxon>
        <taxon>Kinetoplastea</taxon>
        <taxon>Metakinetoplastina</taxon>
        <taxon>Trypanosomatida</taxon>
        <taxon>Trypanosomatidae</taxon>
        <taxon>Trypanosoma</taxon>
        <taxon>Schizotrypanum</taxon>
    </lineage>
</organism>
<dbReference type="InterPro" id="IPR013083">
    <property type="entry name" value="Znf_RING/FYVE/PHD"/>
</dbReference>